<gene>
    <name evidence="1" type="ORF">NCTC11087_00456</name>
</gene>
<organism evidence="1 2">
    <name type="scientific">Faecalicoccus pleomorphus</name>
    <dbReference type="NCBI Taxonomy" id="1323"/>
    <lineage>
        <taxon>Bacteria</taxon>
        <taxon>Bacillati</taxon>
        <taxon>Bacillota</taxon>
        <taxon>Erysipelotrichia</taxon>
        <taxon>Erysipelotrichales</taxon>
        <taxon>Erysipelotrichaceae</taxon>
        <taxon>Faecalicoccus</taxon>
    </lineage>
</organism>
<dbReference type="EMBL" id="UHFX01000003">
    <property type="protein sequence ID" value="SUO03590.1"/>
    <property type="molecule type" value="Genomic_DNA"/>
</dbReference>
<proteinExistence type="predicted"/>
<evidence type="ECO:0000313" key="1">
    <source>
        <dbReference type="EMBL" id="SUO03590.1"/>
    </source>
</evidence>
<protein>
    <submittedName>
        <fullName evidence="1">Uncharacterized protein</fullName>
    </submittedName>
</protein>
<dbReference type="Proteomes" id="UP000255523">
    <property type="component" value="Unassembled WGS sequence"/>
</dbReference>
<accession>A0A380LLX3</accession>
<sequence length="90" mass="10767">MIHLRKINILLDRFQEMEHPLEEIFLLLQVDYKPEESLETLYNTLVKIQDRTKIRIIQKKPVSEQLMQIVRCFQKSSVQNKNLDVKLCVA</sequence>
<evidence type="ECO:0000313" key="2">
    <source>
        <dbReference type="Proteomes" id="UP000255523"/>
    </source>
</evidence>
<dbReference type="AlphaFoldDB" id="A0A380LLX3"/>
<keyword evidence="2" id="KW-1185">Reference proteome</keyword>
<reference evidence="1 2" key="1">
    <citation type="submission" date="2018-06" db="EMBL/GenBank/DDBJ databases">
        <authorList>
            <consortium name="Pathogen Informatics"/>
            <person name="Doyle S."/>
        </authorList>
    </citation>
    <scope>NUCLEOTIDE SEQUENCE [LARGE SCALE GENOMIC DNA]</scope>
    <source>
        <strain evidence="1 2">NCTC11087</strain>
    </source>
</reference>
<name>A0A380LLX3_9FIRM</name>